<feature type="non-terminal residue" evidence="1">
    <location>
        <position position="1"/>
    </location>
</feature>
<dbReference type="Proteomes" id="UP000824890">
    <property type="component" value="Unassembled WGS sequence"/>
</dbReference>
<dbReference type="EMBL" id="JAGKQM010000012">
    <property type="protein sequence ID" value="KAH0898843.1"/>
    <property type="molecule type" value="Genomic_DNA"/>
</dbReference>
<evidence type="ECO:0000313" key="2">
    <source>
        <dbReference type="Proteomes" id="UP000824890"/>
    </source>
</evidence>
<protein>
    <submittedName>
        <fullName evidence="1">Uncharacterized protein</fullName>
    </submittedName>
</protein>
<name>A0ABQ8B2D1_BRANA</name>
<accession>A0ABQ8B2D1</accession>
<keyword evidence="2" id="KW-1185">Reference proteome</keyword>
<evidence type="ECO:0000313" key="1">
    <source>
        <dbReference type="EMBL" id="KAH0898843.1"/>
    </source>
</evidence>
<comment type="caution">
    <text evidence="1">The sequence shown here is derived from an EMBL/GenBank/DDBJ whole genome shotgun (WGS) entry which is preliminary data.</text>
</comment>
<reference evidence="1 2" key="1">
    <citation type="submission" date="2021-05" db="EMBL/GenBank/DDBJ databases">
        <title>Genome Assembly of Synthetic Allotetraploid Brassica napus Reveals Homoeologous Exchanges between Subgenomes.</title>
        <authorList>
            <person name="Davis J.T."/>
        </authorList>
    </citation>
    <scope>NUCLEOTIDE SEQUENCE [LARGE SCALE GENOMIC DNA]</scope>
    <source>
        <strain evidence="2">cv. Da-Ae</strain>
        <tissue evidence="1">Seedling</tissue>
    </source>
</reference>
<gene>
    <name evidence="1" type="ORF">HID58_048411</name>
</gene>
<sequence>SLGLSTIEAGEYTQRRVSFLLSFRRAEQGSLVGRTLHISSREFLNPSHLGTDGSRGWKYHSNISSKIRRRNYLGVPARSSWFQVPTMNYLGVPARSSWFQVPTMNHISTIFGSCWFGSPLQSRPLQPLDLMIPTRSSHHQHQYQWTIQ</sequence>
<proteinExistence type="predicted"/>
<organism evidence="1 2">
    <name type="scientific">Brassica napus</name>
    <name type="common">Rape</name>
    <dbReference type="NCBI Taxonomy" id="3708"/>
    <lineage>
        <taxon>Eukaryota</taxon>
        <taxon>Viridiplantae</taxon>
        <taxon>Streptophyta</taxon>
        <taxon>Embryophyta</taxon>
        <taxon>Tracheophyta</taxon>
        <taxon>Spermatophyta</taxon>
        <taxon>Magnoliopsida</taxon>
        <taxon>eudicotyledons</taxon>
        <taxon>Gunneridae</taxon>
        <taxon>Pentapetalae</taxon>
        <taxon>rosids</taxon>
        <taxon>malvids</taxon>
        <taxon>Brassicales</taxon>
        <taxon>Brassicaceae</taxon>
        <taxon>Brassiceae</taxon>
        <taxon>Brassica</taxon>
    </lineage>
</organism>